<dbReference type="Proteomes" id="UP000591131">
    <property type="component" value="Unassembled WGS sequence"/>
</dbReference>
<comment type="caution">
    <text evidence="2">The sequence shown here is derived from an EMBL/GenBank/DDBJ whole genome shotgun (WGS) entry which is preliminary data.</text>
</comment>
<dbReference type="AlphaFoldDB" id="A0A7J6LNC0"/>
<organism evidence="2 3">
    <name type="scientific">Perkinsus chesapeaki</name>
    <name type="common">Clam parasite</name>
    <name type="synonym">Perkinsus andrewsi</name>
    <dbReference type="NCBI Taxonomy" id="330153"/>
    <lineage>
        <taxon>Eukaryota</taxon>
        <taxon>Sar</taxon>
        <taxon>Alveolata</taxon>
        <taxon>Perkinsozoa</taxon>
        <taxon>Perkinsea</taxon>
        <taxon>Perkinsida</taxon>
        <taxon>Perkinsidae</taxon>
        <taxon>Perkinsus</taxon>
    </lineage>
</organism>
<dbReference type="GO" id="GO:0032588">
    <property type="term" value="C:trans-Golgi network membrane"/>
    <property type="evidence" value="ECO:0007669"/>
    <property type="project" value="TreeGrafter"/>
</dbReference>
<keyword evidence="3" id="KW-1185">Reference proteome</keyword>
<dbReference type="PANTHER" id="PTHR21514">
    <property type="entry name" value="AP-4 COMPLEX ACCESSORY SUBUNIT TEPSIN"/>
    <property type="match status" value="1"/>
</dbReference>
<dbReference type="OrthoDB" id="444008at2759"/>
<dbReference type="EMBL" id="JAAPAO010000401">
    <property type="protein sequence ID" value="KAF4660768.1"/>
    <property type="molecule type" value="Genomic_DNA"/>
</dbReference>
<accession>A0A7J6LNC0</accession>
<sequence length="346" mass="36557">MSYSQSGYSDFHSRIQGYGNTSYEGQDQTVQDRASAAGSRLAADVGATVSAFRDGSMYDSIKEQAGEAASIISQAASGVAEWFRPSTAPNGYSTPGNAYVNNNAPPVIPQQQQTYPGFGSEGPMPYGGVQPKRRPWGNTGAPAPTYSVPPAAPPVPAASATARGVSGALPKGQYEAQLVKQMTAPGGTRVKPSESAMRDFYRKVKNLDLDVVGKELAKALDEPDSTWQHRLRVLYVVDGLWAQGLEEPVAVVKEECGSTGLVELVADSHTRSKALPILAEWGVEVGSLTPSQPSKSEKAPAVPDSDLLDLDDRTERFVNRPPPANQAKTVPQAGGAVVTSGDLLDL</sequence>
<feature type="region of interest" description="Disordered" evidence="1">
    <location>
        <begin position="288"/>
        <end position="346"/>
    </location>
</feature>
<gene>
    <name evidence="2" type="ORF">FOL47_007036</name>
</gene>
<evidence type="ECO:0000313" key="2">
    <source>
        <dbReference type="EMBL" id="KAF4660768.1"/>
    </source>
</evidence>
<evidence type="ECO:0000313" key="3">
    <source>
        <dbReference type="Proteomes" id="UP000591131"/>
    </source>
</evidence>
<dbReference type="InterPro" id="IPR039273">
    <property type="entry name" value="TEPSIN"/>
</dbReference>
<proteinExistence type="predicted"/>
<name>A0A7J6LNC0_PERCH</name>
<dbReference type="PANTHER" id="PTHR21514:SF0">
    <property type="entry name" value="AP-4 COMPLEX ACCESSORY SUBUNIT TEPSIN"/>
    <property type="match status" value="1"/>
</dbReference>
<evidence type="ECO:0000256" key="1">
    <source>
        <dbReference type="SAM" id="MobiDB-lite"/>
    </source>
</evidence>
<reference evidence="2 3" key="1">
    <citation type="submission" date="2020-04" db="EMBL/GenBank/DDBJ databases">
        <title>Perkinsus chesapeaki whole genome sequence.</title>
        <authorList>
            <person name="Bogema D.R."/>
        </authorList>
    </citation>
    <scope>NUCLEOTIDE SEQUENCE [LARGE SCALE GENOMIC DNA]</scope>
    <source>
        <strain evidence="2">ATCC PRA-425</strain>
    </source>
</reference>
<protein>
    <submittedName>
        <fullName evidence="2">Uncharacterized protein</fullName>
    </submittedName>
</protein>
<feature type="compositionally biased region" description="Polar residues" evidence="1">
    <location>
        <begin position="18"/>
        <end position="32"/>
    </location>
</feature>
<feature type="region of interest" description="Disordered" evidence="1">
    <location>
        <begin position="1"/>
        <end position="39"/>
    </location>
</feature>